<gene>
    <name evidence="4" type="ORF">TU94_31835</name>
</gene>
<dbReference type="RefSeq" id="WP_044386969.1">
    <property type="nucleotide sequence ID" value="NZ_CP010849.1"/>
</dbReference>
<evidence type="ECO:0000313" key="4">
    <source>
        <dbReference type="EMBL" id="AJP05333.1"/>
    </source>
</evidence>
<dbReference type="EMBL" id="CP010849">
    <property type="protein sequence ID" value="AJP05333.1"/>
    <property type="molecule type" value="Genomic_DNA"/>
</dbReference>
<proteinExistence type="predicted"/>
<dbReference type="STRING" id="477245.TU94_31835"/>
<evidence type="ECO:0000313" key="5">
    <source>
        <dbReference type="Proteomes" id="UP000032234"/>
    </source>
</evidence>
<dbReference type="OrthoDB" id="3537906at2"/>
<dbReference type="PROSITE" id="PS50075">
    <property type="entry name" value="CARRIER"/>
    <property type="match status" value="1"/>
</dbReference>
<evidence type="ECO:0000256" key="1">
    <source>
        <dbReference type="ARBA" id="ARBA00022450"/>
    </source>
</evidence>
<dbReference type="PROSITE" id="PS00012">
    <property type="entry name" value="PHOSPHOPANTETHEINE"/>
    <property type="match status" value="1"/>
</dbReference>
<dbReference type="PATRIC" id="fig|477245.3.peg.6777"/>
<keyword evidence="2" id="KW-0597">Phosphoprotein</keyword>
<feature type="domain" description="Carrier" evidence="3">
    <location>
        <begin position="1"/>
        <end position="79"/>
    </location>
</feature>
<dbReference type="Gene3D" id="1.10.1200.10">
    <property type="entry name" value="ACP-like"/>
    <property type="match status" value="1"/>
</dbReference>
<dbReference type="InterPro" id="IPR009081">
    <property type="entry name" value="PP-bd_ACP"/>
</dbReference>
<name>A0A0C5G5P7_9ACTN</name>
<dbReference type="HOGENOM" id="CLU_108696_12_0_11"/>
<accession>A0A0C5G5P7</accession>
<dbReference type="Proteomes" id="UP000032234">
    <property type="component" value="Chromosome"/>
</dbReference>
<keyword evidence="1" id="KW-0596">Phosphopantetheine</keyword>
<dbReference type="KEGG" id="scw:TU94_31835"/>
<dbReference type="InterPro" id="IPR006162">
    <property type="entry name" value="Ppantetheine_attach_site"/>
</dbReference>
<reference evidence="4 5" key="1">
    <citation type="submission" date="2015-02" db="EMBL/GenBank/DDBJ databases">
        <title>Genome sequence of thermotolerant Streptomyces cyaneogriseus subsp. Noncyanogenus NMWT1, the producer of nematocidal antibiotics nemadectin.</title>
        <authorList>
            <person name="Wang H."/>
            <person name="Li C."/>
            <person name="Xiang W."/>
            <person name="Wang X."/>
        </authorList>
    </citation>
    <scope>NUCLEOTIDE SEQUENCE [LARGE SCALE GENOMIC DNA]</scope>
    <source>
        <strain evidence="4 5">NMWT 1</strain>
    </source>
</reference>
<evidence type="ECO:0000259" key="3">
    <source>
        <dbReference type="PROSITE" id="PS50075"/>
    </source>
</evidence>
<sequence length="82" mass="9207">MLSLDQLLQILGECSGDEQITAQGEDVLDREFDALGYDSLVLLETSAQLKHRHDIDIPEDVIRDLKTPRAVLEYVNVPASRD</sequence>
<protein>
    <recommendedName>
        <fullName evidence="3">Carrier domain-containing protein</fullName>
    </recommendedName>
</protein>
<dbReference type="Pfam" id="PF00550">
    <property type="entry name" value="PP-binding"/>
    <property type="match status" value="1"/>
</dbReference>
<organism evidence="4 5">
    <name type="scientific">Streptomyces cyaneogriseus subsp. noncyanogenus</name>
    <dbReference type="NCBI Taxonomy" id="477245"/>
    <lineage>
        <taxon>Bacteria</taxon>
        <taxon>Bacillati</taxon>
        <taxon>Actinomycetota</taxon>
        <taxon>Actinomycetes</taxon>
        <taxon>Kitasatosporales</taxon>
        <taxon>Streptomycetaceae</taxon>
        <taxon>Streptomyces</taxon>
    </lineage>
</organism>
<evidence type="ECO:0000256" key="2">
    <source>
        <dbReference type="ARBA" id="ARBA00022553"/>
    </source>
</evidence>
<dbReference type="InterPro" id="IPR036736">
    <property type="entry name" value="ACP-like_sf"/>
</dbReference>
<dbReference type="AlphaFoldDB" id="A0A0C5G5P7"/>
<keyword evidence="5" id="KW-1185">Reference proteome</keyword>
<dbReference type="SUPFAM" id="SSF47336">
    <property type="entry name" value="ACP-like"/>
    <property type="match status" value="1"/>
</dbReference>